<feature type="compositionally biased region" description="Low complexity" evidence="1">
    <location>
        <begin position="248"/>
        <end position="263"/>
    </location>
</feature>
<evidence type="ECO:0000313" key="2">
    <source>
        <dbReference type="EMBL" id="KYM92340.1"/>
    </source>
</evidence>
<feature type="compositionally biased region" description="Polar residues" evidence="1">
    <location>
        <begin position="264"/>
        <end position="274"/>
    </location>
</feature>
<feature type="compositionally biased region" description="Basic residues" evidence="1">
    <location>
        <begin position="163"/>
        <end position="184"/>
    </location>
</feature>
<dbReference type="Proteomes" id="UP000078540">
    <property type="component" value="Unassembled WGS sequence"/>
</dbReference>
<feature type="region of interest" description="Disordered" evidence="1">
    <location>
        <begin position="248"/>
        <end position="310"/>
    </location>
</feature>
<feature type="compositionally biased region" description="Basic and acidic residues" evidence="1">
    <location>
        <begin position="49"/>
        <end position="71"/>
    </location>
</feature>
<accession>A0A195BVP2</accession>
<name>A0A195BVP2_9HYME</name>
<keyword evidence="3" id="KW-1185">Reference proteome</keyword>
<feature type="compositionally biased region" description="Pro residues" evidence="1">
    <location>
        <begin position="127"/>
        <end position="151"/>
    </location>
</feature>
<gene>
    <name evidence="2" type="ORF">ALC53_00795</name>
</gene>
<dbReference type="AlphaFoldDB" id="A0A195BVP2"/>
<feature type="region of interest" description="Disordered" evidence="1">
    <location>
        <begin position="1"/>
        <end position="88"/>
    </location>
</feature>
<feature type="compositionally biased region" description="Basic and acidic residues" evidence="1">
    <location>
        <begin position="281"/>
        <end position="310"/>
    </location>
</feature>
<feature type="region of interest" description="Disordered" evidence="1">
    <location>
        <begin position="127"/>
        <end position="217"/>
    </location>
</feature>
<proteinExistence type="predicted"/>
<protein>
    <submittedName>
        <fullName evidence="2">Uncharacterized protein</fullName>
    </submittedName>
</protein>
<evidence type="ECO:0000256" key="1">
    <source>
        <dbReference type="SAM" id="MobiDB-lite"/>
    </source>
</evidence>
<organism evidence="2 3">
    <name type="scientific">Atta colombica</name>
    <dbReference type="NCBI Taxonomy" id="520822"/>
    <lineage>
        <taxon>Eukaryota</taxon>
        <taxon>Metazoa</taxon>
        <taxon>Ecdysozoa</taxon>
        <taxon>Arthropoda</taxon>
        <taxon>Hexapoda</taxon>
        <taxon>Insecta</taxon>
        <taxon>Pterygota</taxon>
        <taxon>Neoptera</taxon>
        <taxon>Endopterygota</taxon>
        <taxon>Hymenoptera</taxon>
        <taxon>Apocrita</taxon>
        <taxon>Aculeata</taxon>
        <taxon>Formicoidea</taxon>
        <taxon>Formicidae</taxon>
        <taxon>Myrmicinae</taxon>
        <taxon>Atta</taxon>
    </lineage>
</organism>
<evidence type="ECO:0000313" key="3">
    <source>
        <dbReference type="Proteomes" id="UP000078540"/>
    </source>
</evidence>
<dbReference type="EMBL" id="KQ976401">
    <property type="protein sequence ID" value="KYM92340.1"/>
    <property type="molecule type" value="Genomic_DNA"/>
</dbReference>
<reference evidence="2 3" key="1">
    <citation type="submission" date="2015-09" db="EMBL/GenBank/DDBJ databases">
        <title>Atta colombica WGS genome.</title>
        <authorList>
            <person name="Nygaard S."/>
            <person name="Hu H."/>
            <person name="Boomsma J."/>
            <person name="Zhang G."/>
        </authorList>
    </citation>
    <scope>NUCLEOTIDE SEQUENCE [LARGE SCALE GENOMIC DNA]</scope>
    <source>
        <strain evidence="2">Treedump-2</strain>
        <tissue evidence="2">Whole body</tissue>
    </source>
</reference>
<sequence>MRKSRSDPNSLLEEVPTLNHLEKSTELTARASSRPVETRRGAARAAAVRSRDFGHRGERAYIAPNRRECPEPVHPPPSQPPQASDSRPVPRLALRIDLHSVIGVYRDNDTCRHVDVTYYWVLPPPPPSSPPPPPPPPLPPLPPLSPPPPTLPMHARECGCRLLSRRTRKFSAKPRRRDLRKNTGRVKPAADTAAAGPCNQPCDDLPSTSAIPAGERSPPSLSLVILVSPLCRSLYLSVVAAAATTTPASPMRVQQQQQQQHHQSPGSPLSTSHKSPGPPFTHREMSCVSNRDSDKRISTDVATHEIGGHL</sequence>